<dbReference type="InterPro" id="IPR045155">
    <property type="entry name" value="Beta-lactam_cat"/>
</dbReference>
<evidence type="ECO:0000259" key="7">
    <source>
        <dbReference type="Pfam" id="PF13354"/>
    </source>
</evidence>
<comment type="catalytic activity">
    <reaction evidence="6">
        <text>a beta-lactam + H2O = a substituted beta-amino acid</text>
        <dbReference type="Rhea" id="RHEA:20401"/>
        <dbReference type="ChEBI" id="CHEBI:15377"/>
        <dbReference type="ChEBI" id="CHEBI:35627"/>
        <dbReference type="ChEBI" id="CHEBI:140347"/>
        <dbReference type="EC" id="3.5.2.6"/>
    </reaction>
</comment>
<evidence type="ECO:0000256" key="6">
    <source>
        <dbReference type="RuleBase" id="RU361140"/>
    </source>
</evidence>
<evidence type="ECO:0000256" key="1">
    <source>
        <dbReference type="ARBA" id="ARBA00009009"/>
    </source>
</evidence>
<dbReference type="NCBIfam" id="NF033103">
    <property type="entry name" value="bla_class_A"/>
    <property type="match status" value="1"/>
</dbReference>
<dbReference type="SUPFAM" id="SSF56601">
    <property type="entry name" value="beta-lactamase/transpeptidase-like"/>
    <property type="match status" value="1"/>
</dbReference>
<dbReference type="InterPro" id="IPR012338">
    <property type="entry name" value="Beta-lactam/transpept-like"/>
</dbReference>
<dbReference type="PROSITE" id="PS00146">
    <property type="entry name" value="BETA_LACTAMASE_A"/>
    <property type="match status" value="1"/>
</dbReference>
<protein>
    <recommendedName>
        <fullName evidence="3 6">Beta-lactamase</fullName>
        <ecNumber evidence="2 6">3.5.2.6</ecNumber>
    </recommendedName>
</protein>
<dbReference type="PANTHER" id="PTHR35333">
    <property type="entry name" value="BETA-LACTAMASE"/>
    <property type="match status" value="1"/>
</dbReference>
<keyword evidence="9" id="KW-1185">Reference proteome</keyword>
<dbReference type="Proteomes" id="UP000053707">
    <property type="component" value="Unassembled WGS sequence"/>
</dbReference>
<dbReference type="EMBL" id="LQIR01000004">
    <property type="protein sequence ID" value="KUI19849.1"/>
    <property type="molecule type" value="Genomic_DNA"/>
</dbReference>
<dbReference type="InterPro" id="IPR023650">
    <property type="entry name" value="Beta-lactam_class-A_AS"/>
</dbReference>
<dbReference type="Gene3D" id="3.40.710.10">
    <property type="entry name" value="DD-peptidase/beta-lactamase superfamily"/>
    <property type="match status" value="1"/>
</dbReference>
<evidence type="ECO:0000256" key="5">
    <source>
        <dbReference type="ARBA" id="ARBA00023251"/>
    </source>
</evidence>
<reference evidence="8 9" key="1">
    <citation type="submission" date="2016-01" db="EMBL/GenBank/DDBJ databases">
        <authorList>
            <consortium name="TB Trials Study Group"/>
            <person name="Sutton G."/>
            <person name="Brinkac L."/>
            <person name="Sanka R."/>
            <person name="Adams M."/>
            <person name="Lau E.L."/>
            <person name="Macaden R."/>
            <person name="Grewal H.M.S."/>
        </authorList>
    </citation>
    <scope>NUCLEOTIDE SEQUENCE [LARGE SCALE GENOMIC DNA]</scope>
    <source>
        <strain evidence="8 9">IS-1744</strain>
    </source>
</reference>
<gene>
    <name evidence="8" type="ORF">AU192_24225</name>
</gene>
<organism evidence="8 9">
    <name type="scientific">Mycobacterium lehmannii</name>
    <dbReference type="NCBI Taxonomy" id="2048550"/>
    <lineage>
        <taxon>Bacteria</taxon>
        <taxon>Bacillati</taxon>
        <taxon>Actinomycetota</taxon>
        <taxon>Actinomycetes</taxon>
        <taxon>Mycobacteriales</taxon>
        <taxon>Mycobacteriaceae</taxon>
        <taxon>Mycobacterium</taxon>
    </lineage>
</organism>
<keyword evidence="5 6" id="KW-0046">Antibiotic resistance</keyword>
<evidence type="ECO:0000256" key="4">
    <source>
        <dbReference type="ARBA" id="ARBA00022801"/>
    </source>
</evidence>
<dbReference type="PRINTS" id="PR00118">
    <property type="entry name" value="BLACTAMASEA"/>
</dbReference>
<evidence type="ECO:0000313" key="8">
    <source>
        <dbReference type="EMBL" id="KUI19849.1"/>
    </source>
</evidence>
<dbReference type="InterPro" id="IPR000871">
    <property type="entry name" value="Beta-lactam_class-A"/>
</dbReference>
<sequence length="298" mass="31829">MTGLSRRHVLIGGLTLAALAASPHKAVMADPNRPLPPIEDRLGEMERRQNALIGVFATNLGTGHTIAHRAQDPFAMCSTFKTYAAARVLQKAERGELALTDRVTIEPGDIVPNSPVTEARVGQTMTWAELCQAALQRSDNAAGNWLLRVIGGPSGVTDFARSIGDERSRLDRWEIELNAAVPGDPRDTTTPEAIGTGYRAILTGNVLADPQRRQLEDWMRANQTSSVRPVLPPGWATADKTGSGDYASTNDVGIAFGPAGERLLLAIMTRTAANDPDIPNDRQLVGEVASVLVAGLLA</sequence>
<dbReference type="PANTHER" id="PTHR35333:SF3">
    <property type="entry name" value="BETA-LACTAMASE-TYPE TRANSPEPTIDASE FOLD CONTAINING PROTEIN"/>
    <property type="match status" value="1"/>
</dbReference>
<dbReference type="Pfam" id="PF13354">
    <property type="entry name" value="Beta-lactamase2"/>
    <property type="match status" value="1"/>
</dbReference>
<comment type="similarity">
    <text evidence="1 6">Belongs to the class-A beta-lactamase family.</text>
</comment>
<evidence type="ECO:0000313" key="9">
    <source>
        <dbReference type="Proteomes" id="UP000053707"/>
    </source>
</evidence>
<feature type="domain" description="Beta-lactamase class A catalytic" evidence="7">
    <location>
        <begin position="54"/>
        <end position="269"/>
    </location>
</feature>
<dbReference type="InterPro" id="IPR006311">
    <property type="entry name" value="TAT_signal"/>
</dbReference>
<dbReference type="PROSITE" id="PS51318">
    <property type="entry name" value="TAT"/>
    <property type="match status" value="1"/>
</dbReference>
<evidence type="ECO:0000256" key="2">
    <source>
        <dbReference type="ARBA" id="ARBA00012865"/>
    </source>
</evidence>
<dbReference type="GO" id="GO:0046677">
    <property type="term" value="P:response to antibiotic"/>
    <property type="evidence" value="ECO:0007669"/>
    <property type="project" value="UniProtKB-UniRule"/>
</dbReference>
<comment type="caution">
    <text evidence="8">The sequence shown here is derived from an EMBL/GenBank/DDBJ whole genome shotgun (WGS) entry which is preliminary data.</text>
</comment>
<keyword evidence="4 6" id="KW-0378">Hydrolase</keyword>
<dbReference type="GO" id="GO:0008800">
    <property type="term" value="F:beta-lactamase activity"/>
    <property type="evidence" value="ECO:0007669"/>
    <property type="project" value="UniProtKB-UniRule"/>
</dbReference>
<dbReference type="GO" id="GO:0030655">
    <property type="term" value="P:beta-lactam antibiotic catabolic process"/>
    <property type="evidence" value="ECO:0007669"/>
    <property type="project" value="InterPro"/>
</dbReference>
<proteinExistence type="inferred from homology"/>
<dbReference type="EC" id="3.5.2.6" evidence="2 6"/>
<accession>A0A124EQB4</accession>
<dbReference type="RefSeq" id="WP_064394487.1">
    <property type="nucleotide sequence ID" value="NZ_LQIR01000004.1"/>
</dbReference>
<evidence type="ECO:0000256" key="3">
    <source>
        <dbReference type="ARBA" id="ARBA00018879"/>
    </source>
</evidence>
<name>A0A124EQB4_9MYCO</name>
<dbReference type="AlphaFoldDB" id="A0A124EQB4"/>